<comment type="caution">
    <text evidence="1">The sequence shown here is derived from an EMBL/GenBank/DDBJ whole genome shotgun (WGS) entry which is preliminary data.</text>
</comment>
<dbReference type="Proteomes" id="UP001165341">
    <property type="component" value="Unassembled WGS sequence"/>
</dbReference>
<evidence type="ECO:0000313" key="1">
    <source>
        <dbReference type="EMBL" id="MCI4656920.1"/>
    </source>
</evidence>
<dbReference type="EMBL" id="JALGAR010000001">
    <property type="protein sequence ID" value="MCI4656920.1"/>
    <property type="molecule type" value="Genomic_DNA"/>
</dbReference>
<accession>A0AA41QSL9</accession>
<dbReference type="RefSeq" id="WP_243010961.1">
    <property type="nucleotide sequence ID" value="NZ_JALGAR010000001.1"/>
</dbReference>
<name>A0AA41QSL9_9MICO</name>
<dbReference type="InterPro" id="IPR013494">
    <property type="entry name" value="CHP02678"/>
</dbReference>
<gene>
    <name evidence="1" type="ORF">MQH31_03730</name>
</gene>
<proteinExistence type="predicted"/>
<evidence type="ECO:0000313" key="2">
    <source>
        <dbReference type="Proteomes" id="UP001165341"/>
    </source>
</evidence>
<organism evidence="1 2">
    <name type="scientific">Cryobacterium zhongshanensis</name>
    <dbReference type="NCBI Taxonomy" id="2928153"/>
    <lineage>
        <taxon>Bacteria</taxon>
        <taxon>Bacillati</taxon>
        <taxon>Actinomycetota</taxon>
        <taxon>Actinomycetes</taxon>
        <taxon>Micrococcales</taxon>
        <taxon>Microbacteriaceae</taxon>
        <taxon>Cryobacterium</taxon>
    </lineage>
</organism>
<dbReference type="NCBIfam" id="TIGR02678">
    <property type="entry name" value="TIGR02678 family protein"/>
    <property type="match status" value="1"/>
</dbReference>
<keyword evidence="2" id="KW-1185">Reference proteome</keyword>
<dbReference type="AlphaFoldDB" id="A0AA41QSL9"/>
<dbReference type="Pfam" id="PF09661">
    <property type="entry name" value="DUF2398"/>
    <property type="match status" value="1"/>
</dbReference>
<sequence>MSVSAVDDRQRAARMLLRTPLIRSTDEERYRLVRRHAGDLAEWFDINTGWALHVDSEVVRLDREPASVTDATHPFAARRGGVPFSRRRYVLLMLSLSVLERSDSQIALGRLAEQVLVAATVPELVAAGFVFELGSREERSDLVAAVQLLLEWGVLARVAGDEADFVQNTGDALYDVSRRVLSQLLVTRRGPSTIGATTLGARTTAMRDRGTAPTADLRNLRLRHSLTRRLLDDPVLYLDELDDDETAYLRGQRAAICRRITEFTGLVAEIRLEGIAMVDFDDDLSDVRMPEKGTEGHVTLLLAEFLARRGEPEVPVDVLVGQVRALAPDYAKFWRKGAADDAADLVETALGRLRALRLVARDGNSIRVLPALARYALTAPTIMGARQS</sequence>
<reference evidence="1" key="1">
    <citation type="submission" date="2022-03" db="EMBL/GenBank/DDBJ databases">
        <title>Cryobacterium sp. nov. strain ZS14-85, isolated from Antarctic soil.</title>
        <authorList>
            <person name="Li J."/>
            <person name="Niu G."/>
        </authorList>
    </citation>
    <scope>NUCLEOTIDE SEQUENCE</scope>
    <source>
        <strain evidence="1">ZS14-85</strain>
    </source>
</reference>
<protein>
    <submittedName>
        <fullName evidence="1">TIGR02678 family protein</fullName>
    </submittedName>
</protein>